<protein>
    <recommendedName>
        <fullName evidence="4">DUF4198 domain-containing protein</fullName>
    </recommendedName>
</protein>
<proteinExistence type="predicted"/>
<evidence type="ECO:0000313" key="2">
    <source>
        <dbReference type="EMBL" id="WMS87942.1"/>
    </source>
</evidence>
<dbReference type="RefSeq" id="WP_309203110.1">
    <property type="nucleotide sequence ID" value="NZ_CP133548.1"/>
</dbReference>
<name>A0AA51RUQ0_9GAMM</name>
<dbReference type="KEGG" id="plei:Q9312_03235"/>
<dbReference type="AlphaFoldDB" id="A0AA51RUQ0"/>
<feature type="chain" id="PRO_5041443124" description="DUF4198 domain-containing protein" evidence="1">
    <location>
        <begin position="21"/>
        <end position="269"/>
    </location>
</feature>
<evidence type="ECO:0000313" key="3">
    <source>
        <dbReference type="Proteomes" id="UP001239782"/>
    </source>
</evidence>
<keyword evidence="1" id="KW-0732">Signal</keyword>
<dbReference type="Proteomes" id="UP001239782">
    <property type="component" value="Chromosome"/>
</dbReference>
<feature type="signal peptide" evidence="1">
    <location>
        <begin position="1"/>
        <end position="20"/>
    </location>
</feature>
<dbReference type="EMBL" id="CP133548">
    <property type="protein sequence ID" value="WMS87942.1"/>
    <property type="molecule type" value="Genomic_DNA"/>
</dbReference>
<accession>A0AA51RUQ0</accession>
<gene>
    <name evidence="2" type="ORF">Q9312_03235</name>
</gene>
<evidence type="ECO:0000256" key="1">
    <source>
        <dbReference type="SAM" id="SignalP"/>
    </source>
</evidence>
<sequence length="269" mass="29890">MKKILSIGALLAASTLSLHSAAETFIYQVENLGVNTQSAYPNLDLNQLKSIRVIVEKDSWNDEGQIKRMDLDFENATDLTITNFSSEFTTYRAIVNGAWVYKQVAAELNVYGPINDSTSFDLKLHVVEQTSNLNNPAESYGLQILQALGNFKDMTPNKLADASNVTVDGKRLNLKLFQKAETGMNGEGFRIDASWLGHGDRTLFLNAPFAPPEYGRFKAIAIDLNSVTLPDGNVDHQIQVRYEDEFGAQMTSGYEPLQYLLDVAYPPQP</sequence>
<keyword evidence="3" id="KW-1185">Reference proteome</keyword>
<reference evidence="2 3" key="1">
    <citation type="submission" date="2023-08" db="EMBL/GenBank/DDBJ databases">
        <title>Pleionea litopenaei sp. nov., isolated from stomach of juvenile Litopenaeus vannamei.</title>
        <authorList>
            <person name="Rho A.M."/>
            <person name="Hwang C.Y."/>
        </authorList>
    </citation>
    <scope>NUCLEOTIDE SEQUENCE [LARGE SCALE GENOMIC DNA]</scope>
    <source>
        <strain evidence="2 3">HL-JVS1</strain>
    </source>
</reference>
<organism evidence="2 3">
    <name type="scientific">Pleionea litopenaei</name>
    <dbReference type="NCBI Taxonomy" id="3070815"/>
    <lineage>
        <taxon>Bacteria</taxon>
        <taxon>Pseudomonadati</taxon>
        <taxon>Pseudomonadota</taxon>
        <taxon>Gammaproteobacteria</taxon>
        <taxon>Oceanospirillales</taxon>
        <taxon>Pleioneaceae</taxon>
        <taxon>Pleionea</taxon>
    </lineage>
</organism>
<evidence type="ECO:0008006" key="4">
    <source>
        <dbReference type="Google" id="ProtNLM"/>
    </source>
</evidence>